<dbReference type="Pfam" id="PF07729">
    <property type="entry name" value="FCD"/>
    <property type="match status" value="1"/>
</dbReference>
<dbReference type="Gene3D" id="1.20.120.530">
    <property type="entry name" value="GntR ligand-binding domain-like"/>
    <property type="match status" value="1"/>
</dbReference>
<evidence type="ECO:0000259" key="4">
    <source>
        <dbReference type="PROSITE" id="PS50949"/>
    </source>
</evidence>
<proteinExistence type="predicted"/>
<dbReference type="GO" id="GO:0003677">
    <property type="term" value="F:DNA binding"/>
    <property type="evidence" value="ECO:0007669"/>
    <property type="project" value="UniProtKB-KW"/>
</dbReference>
<dbReference type="PROSITE" id="PS50949">
    <property type="entry name" value="HTH_GNTR"/>
    <property type="match status" value="1"/>
</dbReference>
<dbReference type="Proteomes" id="UP000192418">
    <property type="component" value="Unassembled WGS sequence"/>
</dbReference>
<dbReference type="SMART" id="SM00895">
    <property type="entry name" value="FCD"/>
    <property type="match status" value="1"/>
</dbReference>
<protein>
    <submittedName>
        <fullName evidence="5">Transcriptional regulator, GntR family</fullName>
    </submittedName>
</protein>
<evidence type="ECO:0000256" key="2">
    <source>
        <dbReference type="ARBA" id="ARBA00023125"/>
    </source>
</evidence>
<evidence type="ECO:0000313" key="5">
    <source>
        <dbReference type="EMBL" id="SMD14408.1"/>
    </source>
</evidence>
<keyword evidence="6" id="KW-1185">Reference proteome</keyword>
<dbReference type="STRING" id="1121400.SAMN02746065_1573"/>
<dbReference type="CDD" id="cd07377">
    <property type="entry name" value="WHTH_GntR"/>
    <property type="match status" value="1"/>
</dbReference>
<dbReference type="RefSeq" id="WP_084072063.1">
    <property type="nucleotide sequence ID" value="NZ_FWXY01000057.1"/>
</dbReference>
<evidence type="ECO:0000313" key="6">
    <source>
        <dbReference type="Proteomes" id="UP000192418"/>
    </source>
</evidence>
<dbReference type="OrthoDB" id="3182938at2"/>
<evidence type="ECO:0000256" key="1">
    <source>
        <dbReference type="ARBA" id="ARBA00023015"/>
    </source>
</evidence>
<keyword evidence="1" id="KW-0805">Transcription regulation</keyword>
<reference evidence="5 6" key="1">
    <citation type="submission" date="2017-04" db="EMBL/GenBank/DDBJ databases">
        <authorList>
            <person name="Afonso C.L."/>
            <person name="Miller P.J."/>
            <person name="Scott M.A."/>
            <person name="Spackman E."/>
            <person name="Goraichik I."/>
            <person name="Dimitrov K.M."/>
            <person name="Suarez D.L."/>
            <person name="Swayne D.E."/>
        </authorList>
    </citation>
    <scope>NUCLEOTIDE SEQUENCE [LARGE SCALE GENOMIC DNA]</scope>
    <source>
        <strain evidence="5 6">DSM 3385</strain>
    </source>
</reference>
<dbReference type="SUPFAM" id="SSF46785">
    <property type="entry name" value="Winged helix' DNA-binding domain"/>
    <property type="match status" value="1"/>
</dbReference>
<gene>
    <name evidence="5" type="ORF">SAMN02746065_1573</name>
</gene>
<dbReference type="InterPro" id="IPR011711">
    <property type="entry name" value="GntR_C"/>
</dbReference>
<evidence type="ECO:0000256" key="3">
    <source>
        <dbReference type="ARBA" id="ARBA00023163"/>
    </source>
</evidence>
<dbReference type="AlphaFoldDB" id="A0A1W2EYW2"/>
<dbReference type="SMART" id="SM00345">
    <property type="entry name" value="HTH_GNTR"/>
    <property type="match status" value="1"/>
</dbReference>
<accession>A0A1W2EYW2</accession>
<keyword evidence="3" id="KW-0804">Transcription</keyword>
<dbReference type="InterPro" id="IPR000524">
    <property type="entry name" value="Tscrpt_reg_HTH_GntR"/>
</dbReference>
<dbReference type="PANTHER" id="PTHR43537">
    <property type="entry name" value="TRANSCRIPTIONAL REGULATOR, GNTR FAMILY"/>
    <property type="match status" value="1"/>
</dbReference>
<dbReference type="SUPFAM" id="SSF48008">
    <property type="entry name" value="GntR ligand-binding domain-like"/>
    <property type="match status" value="1"/>
</dbReference>
<dbReference type="Pfam" id="PF00392">
    <property type="entry name" value="GntR"/>
    <property type="match status" value="1"/>
</dbReference>
<sequence>MIGSRISDQIFDIIRKRIINMEFYFGERIDVQRLAEEHNISQTPITLALNRLCDRGLVTRKGRSGYYVLELDKEEIEEIYDLRCMLEVYTLKSAIENINHDTLRAMKSKWSMYQNIPDGKYEKHMITEMLELDLQFHKFLINSSSHKKTKILYASICDIMGISILVGGDWATAIQEHIDIIDAILESNETKTAKLLNTHIKNGKTYVKKNFTELIPKA</sequence>
<dbReference type="InterPro" id="IPR036388">
    <property type="entry name" value="WH-like_DNA-bd_sf"/>
</dbReference>
<dbReference type="InterPro" id="IPR008920">
    <property type="entry name" value="TF_FadR/GntR_C"/>
</dbReference>
<feature type="domain" description="HTH gntR-type" evidence="4">
    <location>
        <begin position="4"/>
        <end position="71"/>
    </location>
</feature>
<dbReference type="GO" id="GO:0003700">
    <property type="term" value="F:DNA-binding transcription factor activity"/>
    <property type="evidence" value="ECO:0007669"/>
    <property type="project" value="InterPro"/>
</dbReference>
<dbReference type="EMBL" id="FWXY01000057">
    <property type="protein sequence ID" value="SMD14408.1"/>
    <property type="molecule type" value="Genomic_DNA"/>
</dbReference>
<dbReference type="Gene3D" id="1.10.10.10">
    <property type="entry name" value="Winged helix-like DNA-binding domain superfamily/Winged helix DNA-binding domain"/>
    <property type="match status" value="1"/>
</dbReference>
<keyword evidence="2" id="KW-0238">DNA-binding</keyword>
<dbReference type="PANTHER" id="PTHR43537:SF24">
    <property type="entry name" value="GLUCONATE OPERON TRANSCRIPTIONAL REPRESSOR"/>
    <property type="match status" value="1"/>
</dbReference>
<name>A0A1W2EYW2_9BACT</name>
<dbReference type="InterPro" id="IPR036390">
    <property type="entry name" value="WH_DNA-bd_sf"/>
</dbReference>
<organism evidence="5 6">
    <name type="scientific">Desulfocicer vacuolatum DSM 3385</name>
    <dbReference type="NCBI Taxonomy" id="1121400"/>
    <lineage>
        <taxon>Bacteria</taxon>
        <taxon>Pseudomonadati</taxon>
        <taxon>Thermodesulfobacteriota</taxon>
        <taxon>Desulfobacteria</taxon>
        <taxon>Desulfobacterales</taxon>
        <taxon>Desulfobacteraceae</taxon>
        <taxon>Desulfocicer</taxon>
    </lineage>
</organism>